<keyword evidence="2" id="KW-1185">Reference proteome</keyword>
<dbReference type="Proteomes" id="UP000288429">
    <property type="component" value="Unassembled WGS sequence"/>
</dbReference>
<protein>
    <submittedName>
        <fullName evidence="1">Uncharacterized protein</fullName>
    </submittedName>
</protein>
<reference evidence="1 2" key="1">
    <citation type="submission" date="2017-06" db="EMBL/GenBank/DDBJ databases">
        <title>Cmopartive genomic analysis of Ambrosia Fusariam Clade fungi.</title>
        <authorList>
            <person name="Stajich J.E."/>
            <person name="Carrillo J."/>
            <person name="Kijimoto T."/>
            <person name="Eskalen A."/>
            <person name="O'Donnell K."/>
            <person name="Kasson M."/>
        </authorList>
    </citation>
    <scope>NUCLEOTIDE SEQUENCE [LARGE SCALE GENOMIC DNA]</scope>
    <source>
        <strain evidence="1 2">NRRL 20438</strain>
    </source>
</reference>
<organism evidence="1 2">
    <name type="scientific">Fusarium ambrosium</name>
    <dbReference type="NCBI Taxonomy" id="131363"/>
    <lineage>
        <taxon>Eukaryota</taxon>
        <taxon>Fungi</taxon>
        <taxon>Dikarya</taxon>
        <taxon>Ascomycota</taxon>
        <taxon>Pezizomycotina</taxon>
        <taxon>Sordariomycetes</taxon>
        <taxon>Hypocreomycetidae</taxon>
        <taxon>Hypocreales</taxon>
        <taxon>Nectriaceae</taxon>
        <taxon>Fusarium</taxon>
        <taxon>Fusarium solani species complex</taxon>
    </lineage>
</organism>
<accession>A0A428S2C4</accession>
<dbReference type="AlphaFoldDB" id="A0A428S2C4"/>
<name>A0A428S2C4_9HYPO</name>
<sequence>QRVSSLVTPSSVVTGIAIFGRGRRHSRTERVCLEISEVGATPADLYGVYAVDAGGIVVGTDDIGFHAGRVLRSDG</sequence>
<comment type="caution">
    <text evidence="1">The sequence shown here is derived from an EMBL/GenBank/DDBJ whole genome shotgun (WGS) entry which is preliminary data.</text>
</comment>
<gene>
    <name evidence="1" type="ORF">CDV31_016793</name>
</gene>
<evidence type="ECO:0000313" key="1">
    <source>
        <dbReference type="EMBL" id="RSL83746.1"/>
    </source>
</evidence>
<proteinExistence type="predicted"/>
<evidence type="ECO:0000313" key="2">
    <source>
        <dbReference type="Proteomes" id="UP000288429"/>
    </source>
</evidence>
<feature type="non-terminal residue" evidence="1">
    <location>
        <position position="1"/>
    </location>
</feature>
<dbReference type="EMBL" id="NIZV01000637">
    <property type="protein sequence ID" value="RSL83746.1"/>
    <property type="molecule type" value="Genomic_DNA"/>
</dbReference>